<reference evidence="2" key="1">
    <citation type="submission" date="2022-11" db="UniProtKB">
        <authorList>
            <consortium name="WormBaseParasite"/>
        </authorList>
    </citation>
    <scope>IDENTIFICATION</scope>
</reference>
<keyword evidence="1" id="KW-1185">Reference proteome</keyword>
<sequence length="78" mass="8865">MTSEEAFVRESSIIDALGLENLTNKIRGALLSAKESKFPPEWTQANVNNLGSRLLIEESEHFKMFDPTTLDKLFEHDL</sequence>
<evidence type="ECO:0000313" key="2">
    <source>
        <dbReference type="WBParaSite" id="jg17709"/>
    </source>
</evidence>
<protein>
    <submittedName>
        <fullName evidence="2">Uncharacterized protein</fullName>
    </submittedName>
</protein>
<evidence type="ECO:0000313" key="1">
    <source>
        <dbReference type="Proteomes" id="UP000887574"/>
    </source>
</evidence>
<organism evidence="1 2">
    <name type="scientific">Ditylenchus dipsaci</name>
    <dbReference type="NCBI Taxonomy" id="166011"/>
    <lineage>
        <taxon>Eukaryota</taxon>
        <taxon>Metazoa</taxon>
        <taxon>Ecdysozoa</taxon>
        <taxon>Nematoda</taxon>
        <taxon>Chromadorea</taxon>
        <taxon>Rhabditida</taxon>
        <taxon>Tylenchina</taxon>
        <taxon>Tylenchomorpha</taxon>
        <taxon>Sphaerularioidea</taxon>
        <taxon>Anguinidae</taxon>
        <taxon>Anguininae</taxon>
        <taxon>Ditylenchus</taxon>
    </lineage>
</organism>
<dbReference type="Proteomes" id="UP000887574">
    <property type="component" value="Unplaced"/>
</dbReference>
<name>A0A915DBL1_9BILA</name>
<proteinExistence type="predicted"/>
<accession>A0A915DBL1</accession>
<dbReference type="AlphaFoldDB" id="A0A915DBL1"/>
<dbReference type="Pfam" id="PF22945">
    <property type="entry name" value="LEM-3_GIY-YIG"/>
    <property type="match status" value="1"/>
</dbReference>
<dbReference type="WBParaSite" id="jg17709">
    <property type="protein sequence ID" value="jg17709"/>
    <property type="gene ID" value="jg17709"/>
</dbReference>